<organism evidence="1 3">
    <name type="scientific">Moniliophthora roreri</name>
    <name type="common">Frosty pod rot fungus</name>
    <name type="synonym">Monilia roreri</name>
    <dbReference type="NCBI Taxonomy" id="221103"/>
    <lineage>
        <taxon>Eukaryota</taxon>
        <taxon>Fungi</taxon>
        <taxon>Dikarya</taxon>
        <taxon>Basidiomycota</taxon>
        <taxon>Agaricomycotina</taxon>
        <taxon>Agaricomycetes</taxon>
        <taxon>Agaricomycetidae</taxon>
        <taxon>Agaricales</taxon>
        <taxon>Marasmiineae</taxon>
        <taxon>Marasmiaceae</taxon>
        <taxon>Moniliophthora</taxon>
    </lineage>
</organism>
<proteinExistence type="predicted"/>
<gene>
    <name evidence="2" type="ORF">WG66_3622</name>
    <name evidence="1" type="ORF">WG66_3623</name>
</gene>
<evidence type="ECO:0000313" key="3">
    <source>
        <dbReference type="Proteomes" id="UP000054988"/>
    </source>
</evidence>
<comment type="caution">
    <text evidence="1">The sequence shown here is derived from an EMBL/GenBank/DDBJ whole genome shotgun (WGS) entry which is preliminary data.</text>
</comment>
<name>A0A0W0G5I2_MONRR</name>
<reference evidence="1 3" key="1">
    <citation type="submission" date="2015-12" db="EMBL/GenBank/DDBJ databases">
        <title>Draft genome sequence of Moniliophthora roreri, the causal agent of frosty pod rot of cacao.</title>
        <authorList>
            <person name="Aime M.C."/>
            <person name="Diaz-Valderrama J.R."/>
            <person name="Kijpornyongpan T."/>
            <person name="Phillips-Mora W."/>
        </authorList>
    </citation>
    <scope>NUCLEOTIDE SEQUENCE [LARGE SCALE GENOMIC DNA]</scope>
    <source>
        <strain evidence="1 3">MCA 2952</strain>
    </source>
</reference>
<accession>A0A0W0G5I2</accession>
<sequence>MSPGQNQDHSLPLNTRSINTGLQSSQATSTILNTTVAISPLATLYILSVCQPPTSVTFSTTFSTTSSVTGIGPTRTLPLPPQAFTPGASTTFGSTLSKTVAHVNSAFATDIWYFI</sequence>
<protein>
    <submittedName>
        <fullName evidence="1">Uncharacterized protein</fullName>
    </submittedName>
</protein>
<evidence type="ECO:0000313" key="2">
    <source>
        <dbReference type="EMBL" id="KTB43801.1"/>
    </source>
</evidence>
<dbReference type="EMBL" id="LATX01001071">
    <property type="protein sequence ID" value="KTB43801.1"/>
    <property type="molecule type" value="Genomic_DNA"/>
</dbReference>
<dbReference type="EMBL" id="LATX01001072">
    <property type="protein sequence ID" value="KTB43800.1"/>
    <property type="molecule type" value="Genomic_DNA"/>
</dbReference>
<dbReference type="AlphaFoldDB" id="A0A0W0G5I2"/>
<evidence type="ECO:0000313" key="1">
    <source>
        <dbReference type="EMBL" id="KTB43800.1"/>
    </source>
</evidence>
<dbReference type="Proteomes" id="UP000054988">
    <property type="component" value="Unassembled WGS sequence"/>
</dbReference>